<evidence type="ECO:0000256" key="3">
    <source>
        <dbReference type="ARBA" id="ARBA00022963"/>
    </source>
</evidence>
<dbReference type="Proteomes" id="UP000094936">
    <property type="component" value="Unassembled WGS sequence"/>
</dbReference>
<dbReference type="Gene3D" id="3.40.50.1820">
    <property type="entry name" value="alpha/beta hydrolase"/>
    <property type="match status" value="1"/>
</dbReference>
<evidence type="ECO:0000313" key="7">
    <source>
        <dbReference type="Proteomes" id="UP000094936"/>
    </source>
</evidence>
<dbReference type="SUPFAM" id="SSF53474">
    <property type="entry name" value="alpha/beta-Hydrolases"/>
    <property type="match status" value="1"/>
</dbReference>
<dbReference type="RefSeq" id="WP_068905076.1">
    <property type="nucleotide sequence ID" value="NZ_JBHUIF010000017.1"/>
</dbReference>
<evidence type="ECO:0000256" key="2">
    <source>
        <dbReference type="ARBA" id="ARBA00022946"/>
    </source>
</evidence>
<dbReference type="AlphaFoldDB" id="A0A1C3EBN6"/>
<evidence type="ECO:0000259" key="5">
    <source>
        <dbReference type="Pfam" id="PF01764"/>
    </source>
</evidence>
<proteinExistence type="predicted"/>
<evidence type="ECO:0000313" key="6">
    <source>
        <dbReference type="EMBL" id="ODA30638.1"/>
    </source>
</evidence>
<dbReference type="GO" id="GO:0004620">
    <property type="term" value="F:phospholipase activity"/>
    <property type="evidence" value="ECO:0007669"/>
    <property type="project" value="UniProtKB-ARBA"/>
</dbReference>
<sequence>MDIPAGCNIEVALELAALSEQTYLQLEAFQNGQTWQKPQGYHIKKVMMAEEQDGEVEVPIGFIATKGDNVYVCWRGTQTAEEWLDDLNVPQTRCDYLPGDLKVEEGFYQVYTGTPAASPQQVVREYLSKKVITGKLYVTGHSLGAAVAVLNIIDIAANTAQTHPVLYTFAGPRVGSPEFADYYNAQIEQSWRVVNSHELVPKVPLKDTFSYDYQHVNEEFDITFGEVWTLGDDHDLSNYITQLKKIKQATAVTPA</sequence>
<keyword evidence="7" id="KW-1185">Reference proteome</keyword>
<dbReference type="Pfam" id="PF01764">
    <property type="entry name" value="Lipase_3"/>
    <property type="match status" value="1"/>
</dbReference>
<dbReference type="GO" id="GO:0016042">
    <property type="term" value="P:lipid catabolic process"/>
    <property type="evidence" value="ECO:0007669"/>
    <property type="project" value="UniProtKB-KW"/>
</dbReference>
<dbReference type="InterPro" id="IPR029058">
    <property type="entry name" value="AB_hydrolase_fold"/>
</dbReference>
<dbReference type="PANTHER" id="PTHR31403">
    <property type="entry name" value="PHOSPHOLIPASE A1-IBETA2, CHLOROPLASTIC"/>
    <property type="match status" value="1"/>
</dbReference>
<evidence type="ECO:0000256" key="1">
    <source>
        <dbReference type="ARBA" id="ARBA00022801"/>
    </source>
</evidence>
<dbReference type="PANTHER" id="PTHR31403:SF7">
    <property type="entry name" value="PHOSPHOLIPASE A1-IGAMMA3, CHLOROPLASTIC"/>
    <property type="match status" value="1"/>
</dbReference>
<name>A0A1C3EBN6_9GAMM</name>
<accession>A0A1C3EBN6</accession>
<reference evidence="6 7" key="1">
    <citation type="submission" date="2016-05" db="EMBL/GenBank/DDBJ databases">
        <title>Genomic Taxonomy of the Vibrionaceae.</title>
        <authorList>
            <person name="Gomez-Gil B."/>
            <person name="Enciso-Ibarra J."/>
        </authorList>
    </citation>
    <scope>NUCLEOTIDE SEQUENCE [LARGE SCALE GENOMIC DNA]</scope>
    <source>
        <strain evidence="6 7">CAIM 1920</strain>
    </source>
</reference>
<keyword evidence="1" id="KW-0378">Hydrolase</keyword>
<dbReference type="OrthoDB" id="5562330at2"/>
<feature type="domain" description="Fungal lipase-type" evidence="5">
    <location>
        <begin position="71"/>
        <end position="206"/>
    </location>
</feature>
<comment type="caution">
    <text evidence="6">The sequence shown here is derived from an EMBL/GenBank/DDBJ whole genome shotgun (WGS) entry which is preliminary data.</text>
</comment>
<keyword evidence="4" id="KW-0443">Lipid metabolism</keyword>
<organism evidence="6 7">
    <name type="scientific">Veronia pacifica</name>
    <dbReference type="NCBI Taxonomy" id="1080227"/>
    <lineage>
        <taxon>Bacteria</taxon>
        <taxon>Pseudomonadati</taxon>
        <taxon>Pseudomonadota</taxon>
        <taxon>Gammaproteobacteria</taxon>
        <taxon>Vibrionales</taxon>
        <taxon>Vibrionaceae</taxon>
        <taxon>Veronia</taxon>
    </lineage>
</organism>
<keyword evidence="2" id="KW-0809">Transit peptide</keyword>
<gene>
    <name evidence="6" type="ORF">A8L45_19735</name>
</gene>
<evidence type="ECO:0000256" key="4">
    <source>
        <dbReference type="ARBA" id="ARBA00023098"/>
    </source>
</evidence>
<protein>
    <recommendedName>
        <fullName evidence="5">Fungal lipase-type domain-containing protein</fullName>
    </recommendedName>
</protein>
<dbReference type="CDD" id="cd00519">
    <property type="entry name" value="Lipase_3"/>
    <property type="match status" value="1"/>
</dbReference>
<dbReference type="InterPro" id="IPR002921">
    <property type="entry name" value="Fungal_lipase-type"/>
</dbReference>
<keyword evidence="3" id="KW-0442">Lipid degradation</keyword>
<dbReference type="EMBL" id="LYBM01000050">
    <property type="protein sequence ID" value="ODA30638.1"/>
    <property type="molecule type" value="Genomic_DNA"/>
</dbReference>
<dbReference type="STRING" id="1080227.A8L45_19735"/>